<evidence type="ECO:0000256" key="2">
    <source>
        <dbReference type="ARBA" id="ARBA00011955"/>
    </source>
</evidence>
<evidence type="ECO:0000256" key="9">
    <source>
        <dbReference type="ARBA" id="ARBA00031306"/>
    </source>
</evidence>
<dbReference type="EC" id="2.7.1.180" evidence="2"/>
<proteinExistence type="predicted"/>
<evidence type="ECO:0000256" key="3">
    <source>
        <dbReference type="ARBA" id="ARBA00016337"/>
    </source>
</evidence>
<dbReference type="InterPro" id="IPR003374">
    <property type="entry name" value="ApbE-like_sf"/>
</dbReference>
<dbReference type="PANTHER" id="PTHR30040:SF2">
    <property type="entry name" value="FAD:PROTEIN FMN TRANSFERASE"/>
    <property type="match status" value="1"/>
</dbReference>
<keyword evidence="7" id="KW-0274">FAD</keyword>
<dbReference type="GO" id="GO:0046872">
    <property type="term" value="F:metal ion binding"/>
    <property type="evidence" value="ECO:0007669"/>
    <property type="project" value="UniProtKB-KW"/>
</dbReference>
<evidence type="ECO:0000256" key="5">
    <source>
        <dbReference type="ARBA" id="ARBA00022679"/>
    </source>
</evidence>
<keyword evidence="12" id="KW-0449">Lipoprotein</keyword>
<keyword evidence="5" id="KW-0808">Transferase</keyword>
<keyword evidence="13" id="KW-1185">Reference proteome</keyword>
<protein>
    <recommendedName>
        <fullName evidence="3">FAD:protein FMN transferase</fullName>
        <ecNumber evidence="2">2.7.1.180</ecNumber>
    </recommendedName>
    <alternativeName>
        <fullName evidence="9">Flavin transferase</fullName>
    </alternativeName>
</protein>
<organism evidence="12 13">
    <name type="scientific">Kribbella pratensis</name>
    <dbReference type="NCBI Taxonomy" id="2512112"/>
    <lineage>
        <taxon>Bacteria</taxon>
        <taxon>Bacillati</taxon>
        <taxon>Actinomycetota</taxon>
        <taxon>Actinomycetes</taxon>
        <taxon>Propionibacteriales</taxon>
        <taxon>Kribbellaceae</taxon>
        <taxon>Kribbella</taxon>
    </lineage>
</organism>
<feature type="compositionally biased region" description="Low complexity" evidence="11">
    <location>
        <begin position="249"/>
        <end position="265"/>
    </location>
</feature>
<accession>A0A4R8CN86</accession>
<comment type="catalytic activity">
    <reaction evidence="10">
        <text>L-threonyl-[protein] + FAD = FMN-L-threonyl-[protein] + AMP + H(+)</text>
        <dbReference type="Rhea" id="RHEA:36847"/>
        <dbReference type="Rhea" id="RHEA-COMP:11060"/>
        <dbReference type="Rhea" id="RHEA-COMP:11061"/>
        <dbReference type="ChEBI" id="CHEBI:15378"/>
        <dbReference type="ChEBI" id="CHEBI:30013"/>
        <dbReference type="ChEBI" id="CHEBI:57692"/>
        <dbReference type="ChEBI" id="CHEBI:74257"/>
        <dbReference type="ChEBI" id="CHEBI:456215"/>
        <dbReference type="EC" id="2.7.1.180"/>
    </reaction>
</comment>
<evidence type="ECO:0000256" key="4">
    <source>
        <dbReference type="ARBA" id="ARBA00022630"/>
    </source>
</evidence>
<dbReference type="PANTHER" id="PTHR30040">
    <property type="entry name" value="THIAMINE BIOSYNTHESIS LIPOPROTEIN APBE"/>
    <property type="match status" value="1"/>
</dbReference>
<dbReference type="GO" id="GO:0016740">
    <property type="term" value="F:transferase activity"/>
    <property type="evidence" value="ECO:0007669"/>
    <property type="project" value="UniProtKB-KW"/>
</dbReference>
<dbReference type="Pfam" id="PF02424">
    <property type="entry name" value="ApbE"/>
    <property type="match status" value="2"/>
</dbReference>
<sequence>MTTRYVDHVMGMPISLALRGRHTDDDVAAQAWTQALDVLRAADRMFSTYRADSYVCRLNRGELTVTDCPPEVAEVLALGEQARCESHGAFDVRRAAGLDPSGVVKGWAVERAAHAFDLLAGTDYCLSAGGDMVCRVAGPNSPAWRIGIEDPHAPDKLVAVVPIRNGAIATSGLHRRGDHIIDARTGTTPTALASVTVMHRSLTQADIDATAAFALGPDALTWLQSRPGRTGLVVLADGTRQIFGDSTREMTSSTSSRGMGRWATK</sequence>
<keyword evidence="4" id="KW-0285">Flavoprotein</keyword>
<dbReference type="AlphaFoldDB" id="A0A4R8CN86"/>
<keyword evidence="8" id="KW-0460">Magnesium</keyword>
<evidence type="ECO:0000256" key="7">
    <source>
        <dbReference type="ARBA" id="ARBA00022827"/>
    </source>
</evidence>
<evidence type="ECO:0000313" key="12">
    <source>
        <dbReference type="EMBL" id="TDW77554.1"/>
    </source>
</evidence>
<keyword evidence="6" id="KW-0479">Metal-binding</keyword>
<gene>
    <name evidence="12" type="ORF">EV653_2724</name>
</gene>
<evidence type="ECO:0000256" key="11">
    <source>
        <dbReference type="SAM" id="MobiDB-lite"/>
    </source>
</evidence>
<feature type="region of interest" description="Disordered" evidence="11">
    <location>
        <begin position="245"/>
        <end position="265"/>
    </location>
</feature>
<dbReference type="Gene3D" id="3.10.520.10">
    <property type="entry name" value="ApbE-like domains"/>
    <property type="match status" value="2"/>
</dbReference>
<name>A0A4R8CN86_9ACTN</name>
<comment type="cofactor">
    <cofactor evidence="1">
        <name>Mg(2+)</name>
        <dbReference type="ChEBI" id="CHEBI:18420"/>
    </cofactor>
</comment>
<evidence type="ECO:0000256" key="6">
    <source>
        <dbReference type="ARBA" id="ARBA00022723"/>
    </source>
</evidence>
<dbReference type="RefSeq" id="WP_202871587.1">
    <property type="nucleotide sequence ID" value="NZ_SODP01000001.1"/>
</dbReference>
<evidence type="ECO:0000256" key="1">
    <source>
        <dbReference type="ARBA" id="ARBA00001946"/>
    </source>
</evidence>
<evidence type="ECO:0000256" key="10">
    <source>
        <dbReference type="ARBA" id="ARBA00048540"/>
    </source>
</evidence>
<evidence type="ECO:0000313" key="13">
    <source>
        <dbReference type="Proteomes" id="UP000295146"/>
    </source>
</evidence>
<dbReference type="Proteomes" id="UP000295146">
    <property type="component" value="Unassembled WGS sequence"/>
</dbReference>
<evidence type="ECO:0000256" key="8">
    <source>
        <dbReference type="ARBA" id="ARBA00022842"/>
    </source>
</evidence>
<dbReference type="EMBL" id="SODP01000001">
    <property type="protein sequence ID" value="TDW77554.1"/>
    <property type="molecule type" value="Genomic_DNA"/>
</dbReference>
<comment type="caution">
    <text evidence="12">The sequence shown here is derived from an EMBL/GenBank/DDBJ whole genome shotgun (WGS) entry which is preliminary data.</text>
</comment>
<dbReference type="InterPro" id="IPR024932">
    <property type="entry name" value="ApbE"/>
</dbReference>
<reference evidence="12 13" key="1">
    <citation type="submission" date="2019-03" db="EMBL/GenBank/DDBJ databases">
        <title>Genomic Encyclopedia of Type Strains, Phase III (KMG-III): the genomes of soil and plant-associated and newly described type strains.</title>
        <authorList>
            <person name="Whitman W."/>
        </authorList>
    </citation>
    <scope>NUCLEOTIDE SEQUENCE [LARGE SCALE GENOMIC DNA]</scope>
    <source>
        <strain evidence="12 13">VKM Ac-2573</strain>
    </source>
</reference>
<dbReference type="SUPFAM" id="SSF143631">
    <property type="entry name" value="ApbE-like"/>
    <property type="match status" value="1"/>
</dbReference>